<evidence type="ECO:0000256" key="1">
    <source>
        <dbReference type="SAM" id="MobiDB-lite"/>
    </source>
</evidence>
<gene>
    <name evidence="2" type="ORF">C8F04DRAFT_1179551</name>
</gene>
<dbReference type="AlphaFoldDB" id="A0AAD6T716"/>
<name>A0AAD6T716_9AGAR</name>
<sequence length="255" mass="27807">MLARYSSTFKKLKPANFCLVPTACLGSHDERESCVRECQSTKEYGSRALIFGRWEDRTPTSRAANARGCGNRTCLPGGNRRSHRGASGSAGDPANGLGLVRSQVQPTLGGGDVLEAHQAGKWDNKNIAEASRQQHRVGASRTLWEEDRSTRGGELFEVGDPDPLVEGVTMSETDGAYWAQQCRSGKGAESRATRFCDGHESERCDTYHAKRLHPIAATPPLECASKLLFLGFVGNFGTRLGLVEPSRRGLRLEEN</sequence>
<feature type="region of interest" description="Disordered" evidence="1">
    <location>
        <begin position="61"/>
        <end position="96"/>
    </location>
</feature>
<comment type="caution">
    <text evidence="2">The sequence shown here is derived from an EMBL/GenBank/DDBJ whole genome shotgun (WGS) entry which is preliminary data.</text>
</comment>
<dbReference type="Proteomes" id="UP001218188">
    <property type="component" value="Unassembled WGS sequence"/>
</dbReference>
<evidence type="ECO:0000313" key="2">
    <source>
        <dbReference type="EMBL" id="KAJ7038532.1"/>
    </source>
</evidence>
<dbReference type="EMBL" id="JARJCM010000031">
    <property type="protein sequence ID" value="KAJ7038532.1"/>
    <property type="molecule type" value="Genomic_DNA"/>
</dbReference>
<evidence type="ECO:0000313" key="3">
    <source>
        <dbReference type="Proteomes" id="UP001218188"/>
    </source>
</evidence>
<protein>
    <submittedName>
        <fullName evidence="2">Uncharacterized protein</fullName>
    </submittedName>
</protein>
<proteinExistence type="predicted"/>
<reference evidence="2" key="1">
    <citation type="submission" date="2023-03" db="EMBL/GenBank/DDBJ databases">
        <title>Massive genome expansion in bonnet fungi (Mycena s.s.) driven by repeated elements and novel gene families across ecological guilds.</title>
        <authorList>
            <consortium name="Lawrence Berkeley National Laboratory"/>
            <person name="Harder C.B."/>
            <person name="Miyauchi S."/>
            <person name="Viragh M."/>
            <person name="Kuo A."/>
            <person name="Thoen E."/>
            <person name="Andreopoulos B."/>
            <person name="Lu D."/>
            <person name="Skrede I."/>
            <person name="Drula E."/>
            <person name="Henrissat B."/>
            <person name="Morin E."/>
            <person name="Kohler A."/>
            <person name="Barry K."/>
            <person name="LaButti K."/>
            <person name="Morin E."/>
            <person name="Salamov A."/>
            <person name="Lipzen A."/>
            <person name="Mereny Z."/>
            <person name="Hegedus B."/>
            <person name="Baldrian P."/>
            <person name="Stursova M."/>
            <person name="Weitz H."/>
            <person name="Taylor A."/>
            <person name="Grigoriev I.V."/>
            <person name="Nagy L.G."/>
            <person name="Martin F."/>
            <person name="Kauserud H."/>
        </authorList>
    </citation>
    <scope>NUCLEOTIDE SEQUENCE</scope>
    <source>
        <strain evidence="2">CBHHK200</strain>
    </source>
</reference>
<keyword evidence="3" id="KW-1185">Reference proteome</keyword>
<organism evidence="2 3">
    <name type="scientific">Mycena alexandri</name>
    <dbReference type="NCBI Taxonomy" id="1745969"/>
    <lineage>
        <taxon>Eukaryota</taxon>
        <taxon>Fungi</taxon>
        <taxon>Dikarya</taxon>
        <taxon>Basidiomycota</taxon>
        <taxon>Agaricomycotina</taxon>
        <taxon>Agaricomycetes</taxon>
        <taxon>Agaricomycetidae</taxon>
        <taxon>Agaricales</taxon>
        <taxon>Marasmiineae</taxon>
        <taxon>Mycenaceae</taxon>
        <taxon>Mycena</taxon>
    </lineage>
</organism>
<accession>A0AAD6T716</accession>